<name>X1EPB5_9ZZZZ</name>
<gene>
    <name evidence="1" type="ORF">S01H4_55991</name>
</gene>
<dbReference type="AlphaFoldDB" id="X1EPB5"/>
<sequence>IVKHLADAEGHCDEAVSHSLISEDSETSKRFLELREEIKELRQWIQSSPITRDDGIREIRKLRRSFEGFNSSYDVSKCETCGDSTEIMKSATQVLEKLRNHSATAHHEFDANEFLTMEREMAEKIIDVLSKKYGVDPPTKAESRLYGESR</sequence>
<dbReference type="EMBL" id="BART01032393">
    <property type="protein sequence ID" value="GAH10463.1"/>
    <property type="molecule type" value="Genomic_DNA"/>
</dbReference>
<evidence type="ECO:0000313" key="1">
    <source>
        <dbReference type="EMBL" id="GAH10463.1"/>
    </source>
</evidence>
<accession>X1EPB5</accession>
<organism evidence="1">
    <name type="scientific">marine sediment metagenome</name>
    <dbReference type="NCBI Taxonomy" id="412755"/>
    <lineage>
        <taxon>unclassified sequences</taxon>
        <taxon>metagenomes</taxon>
        <taxon>ecological metagenomes</taxon>
    </lineage>
</organism>
<comment type="caution">
    <text evidence="1">The sequence shown here is derived from an EMBL/GenBank/DDBJ whole genome shotgun (WGS) entry which is preliminary data.</text>
</comment>
<feature type="non-terminal residue" evidence="1">
    <location>
        <position position="1"/>
    </location>
</feature>
<reference evidence="1" key="1">
    <citation type="journal article" date="2014" name="Front. Microbiol.">
        <title>High frequency of phylogenetically diverse reductive dehalogenase-homologous genes in deep subseafloor sedimentary metagenomes.</title>
        <authorList>
            <person name="Kawai M."/>
            <person name="Futagami T."/>
            <person name="Toyoda A."/>
            <person name="Takaki Y."/>
            <person name="Nishi S."/>
            <person name="Hori S."/>
            <person name="Arai W."/>
            <person name="Tsubouchi T."/>
            <person name="Morono Y."/>
            <person name="Uchiyama I."/>
            <person name="Ito T."/>
            <person name="Fujiyama A."/>
            <person name="Inagaki F."/>
            <person name="Takami H."/>
        </authorList>
    </citation>
    <scope>NUCLEOTIDE SEQUENCE</scope>
    <source>
        <strain evidence="1">Expedition CK06-06</strain>
    </source>
</reference>
<proteinExistence type="predicted"/>
<protein>
    <submittedName>
        <fullName evidence="1">Uncharacterized protein</fullName>
    </submittedName>
</protein>